<name>A0A6G1EMM3_9ORYZ</name>
<keyword evidence="2" id="KW-1185">Reference proteome</keyword>
<dbReference type="AlphaFoldDB" id="A0A6G1EMM3"/>
<accession>A0A6G1EMM3</accession>
<protein>
    <submittedName>
        <fullName evidence="1">Uncharacterized protein</fullName>
    </submittedName>
</protein>
<evidence type="ECO:0000313" key="2">
    <source>
        <dbReference type="Proteomes" id="UP000479710"/>
    </source>
</evidence>
<sequence length="108" mass="12152">MGQRRLHPGCRHLPLILLFNRGDGGAHQRRRDEGVVGGARVEESSVTPSSNSMALMVVVLPATKIGAGNGRGLCRRWICCHRQLDLEVMLLLVLLVWWQERRMEAIGW</sequence>
<gene>
    <name evidence="1" type="ORF">E2562_018678</name>
</gene>
<dbReference type="Proteomes" id="UP000479710">
    <property type="component" value="Unassembled WGS sequence"/>
</dbReference>
<proteinExistence type="predicted"/>
<organism evidence="1 2">
    <name type="scientific">Oryza meyeriana var. granulata</name>
    <dbReference type="NCBI Taxonomy" id="110450"/>
    <lineage>
        <taxon>Eukaryota</taxon>
        <taxon>Viridiplantae</taxon>
        <taxon>Streptophyta</taxon>
        <taxon>Embryophyta</taxon>
        <taxon>Tracheophyta</taxon>
        <taxon>Spermatophyta</taxon>
        <taxon>Magnoliopsida</taxon>
        <taxon>Liliopsida</taxon>
        <taxon>Poales</taxon>
        <taxon>Poaceae</taxon>
        <taxon>BOP clade</taxon>
        <taxon>Oryzoideae</taxon>
        <taxon>Oryzeae</taxon>
        <taxon>Oryzinae</taxon>
        <taxon>Oryza</taxon>
        <taxon>Oryza meyeriana</taxon>
    </lineage>
</organism>
<evidence type="ECO:0000313" key="1">
    <source>
        <dbReference type="EMBL" id="KAF0925874.1"/>
    </source>
</evidence>
<comment type="caution">
    <text evidence="1">The sequence shown here is derived from an EMBL/GenBank/DDBJ whole genome shotgun (WGS) entry which is preliminary data.</text>
</comment>
<reference evidence="1 2" key="1">
    <citation type="submission" date="2019-11" db="EMBL/GenBank/DDBJ databases">
        <title>Whole genome sequence of Oryza granulata.</title>
        <authorList>
            <person name="Li W."/>
        </authorList>
    </citation>
    <scope>NUCLEOTIDE SEQUENCE [LARGE SCALE GENOMIC DNA]</scope>
    <source>
        <strain evidence="2">cv. Menghai</strain>
        <tissue evidence="1">Leaf</tissue>
    </source>
</reference>
<dbReference type="EMBL" id="SPHZ02000003">
    <property type="protein sequence ID" value="KAF0925874.1"/>
    <property type="molecule type" value="Genomic_DNA"/>
</dbReference>